<dbReference type="Proteomes" id="UP001320706">
    <property type="component" value="Unassembled WGS sequence"/>
</dbReference>
<reference evidence="1" key="1">
    <citation type="submission" date="2024-02" db="EMBL/GenBank/DDBJ databases">
        <title>Metagenome Assembled Genome of Zalaria obscura JY119.</title>
        <authorList>
            <person name="Vighnesh L."/>
            <person name="Jagadeeshwari U."/>
            <person name="Venkata Ramana C."/>
            <person name="Sasikala C."/>
        </authorList>
    </citation>
    <scope>NUCLEOTIDE SEQUENCE</scope>
    <source>
        <strain evidence="1">JY119</strain>
    </source>
</reference>
<evidence type="ECO:0000313" key="2">
    <source>
        <dbReference type="Proteomes" id="UP001320706"/>
    </source>
</evidence>
<gene>
    <name evidence="1" type="ORF">M8818_004197</name>
</gene>
<name>A0ACC3SCK3_9PEZI</name>
<evidence type="ECO:0000313" key="1">
    <source>
        <dbReference type="EMBL" id="KAK8207944.1"/>
    </source>
</evidence>
<dbReference type="EMBL" id="JAMKPW020000020">
    <property type="protein sequence ID" value="KAK8207944.1"/>
    <property type="molecule type" value="Genomic_DNA"/>
</dbReference>
<accession>A0ACC3SCK3</accession>
<proteinExistence type="predicted"/>
<protein>
    <submittedName>
        <fullName evidence="1">Uncharacterized protein</fullName>
    </submittedName>
</protein>
<comment type="caution">
    <text evidence="1">The sequence shown here is derived from an EMBL/GenBank/DDBJ whole genome shotgun (WGS) entry which is preliminary data.</text>
</comment>
<organism evidence="1 2">
    <name type="scientific">Zalaria obscura</name>
    <dbReference type="NCBI Taxonomy" id="2024903"/>
    <lineage>
        <taxon>Eukaryota</taxon>
        <taxon>Fungi</taxon>
        <taxon>Dikarya</taxon>
        <taxon>Ascomycota</taxon>
        <taxon>Pezizomycotina</taxon>
        <taxon>Dothideomycetes</taxon>
        <taxon>Dothideomycetidae</taxon>
        <taxon>Dothideales</taxon>
        <taxon>Zalariaceae</taxon>
        <taxon>Zalaria</taxon>
    </lineage>
</organism>
<keyword evidence="2" id="KW-1185">Reference proteome</keyword>
<sequence length="136" mass="15051">MESVRSTSAPKHLLRCALHAHNSPGVSVRPHNIKSTGPFPLSIPLLSPLPMFDVVFTQKKGSECQRNAYSATSSDRRGPVPCPAVIDFIAFIDPPFRVRTKDSLTRSLRGVSEASGTQTHSIKSQEIPIMDRREWD</sequence>